<evidence type="ECO:0000256" key="8">
    <source>
        <dbReference type="SAM" id="Phobius"/>
    </source>
</evidence>
<reference evidence="11" key="1">
    <citation type="submission" date="2021-02" db="EMBL/GenBank/DDBJ databases">
        <authorList>
            <person name="Nowell W R."/>
        </authorList>
    </citation>
    <scope>NUCLEOTIDE SEQUENCE</scope>
</reference>
<dbReference type="EMBL" id="CAJNOM010000245">
    <property type="protein sequence ID" value="CAF1277748.1"/>
    <property type="molecule type" value="Genomic_DNA"/>
</dbReference>
<dbReference type="SUPFAM" id="SSF81321">
    <property type="entry name" value="Family A G protein-coupled receptor-like"/>
    <property type="match status" value="1"/>
</dbReference>
<keyword evidence="4" id="KW-0297">G-protein coupled receptor</keyword>
<dbReference type="PROSITE" id="PS50262">
    <property type="entry name" value="G_PROTEIN_RECEP_F1_2"/>
    <property type="match status" value="1"/>
</dbReference>
<keyword evidence="12" id="KW-1185">Reference proteome</keyword>
<dbReference type="EMBL" id="CAJNOI010000079">
    <property type="protein sequence ID" value="CAF1017198.1"/>
    <property type="molecule type" value="Genomic_DNA"/>
</dbReference>
<feature type="transmembrane region" description="Helical" evidence="8">
    <location>
        <begin position="269"/>
        <end position="285"/>
    </location>
</feature>
<dbReference type="AlphaFoldDB" id="A0A815C1Z9"/>
<gene>
    <name evidence="10" type="ORF">BJG266_LOCUS16796</name>
    <name evidence="11" type="ORF">QVE165_LOCUS29961</name>
</gene>
<keyword evidence="5 8" id="KW-0472">Membrane</keyword>
<feature type="transmembrane region" description="Helical" evidence="8">
    <location>
        <begin position="16"/>
        <end position="37"/>
    </location>
</feature>
<dbReference type="PANTHER" id="PTHR24243:SF233">
    <property type="entry name" value="THYROTROPIN-RELEASING HORMONE RECEPTOR"/>
    <property type="match status" value="1"/>
</dbReference>
<evidence type="ECO:0000256" key="7">
    <source>
        <dbReference type="ARBA" id="ARBA00023224"/>
    </source>
</evidence>
<dbReference type="InterPro" id="IPR017452">
    <property type="entry name" value="GPCR_Rhodpsn_7TM"/>
</dbReference>
<evidence type="ECO:0000313" key="12">
    <source>
        <dbReference type="Proteomes" id="UP000663832"/>
    </source>
</evidence>
<dbReference type="GO" id="GO:0004930">
    <property type="term" value="F:G protein-coupled receptor activity"/>
    <property type="evidence" value="ECO:0007669"/>
    <property type="project" value="UniProtKB-KW"/>
</dbReference>
<evidence type="ECO:0000313" key="10">
    <source>
        <dbReference type="EMBL" id="CAF1017198.1"/>
    </source>
</evidence>
<keyword evidence="6" id="KW-0675">Receptor</keyword>
<feature type="transmembrane region" description="Helical" evidence="8">
    <location>
        <begin position="49"/>
        <end position="74"/>
    </location>
</feature>
<keyword evidence="2 8" id="KW-0812">Transmembrane</keyword>
<evidence type="ECO:0000256" key="2">
    <source>
        <dbReference type="ARBA" id="ARBA00022692"/>
    </source>
</evidence>
<comment type="subcellular location">
    <subcellularLocation>
        <location evidence="1">Membrane</location>
        <topology evidence="1">Multi-pass membrane protein</topology>
    </subcellularLocation>
</comment>
<dbReference type="Proteomes" id="UP000663832">
    <property type="component" value="Unassembled WGS sequence"/>
</dbReference>
<dbReference type="GO" id="GO:0005886">
    <property type="term" value="C:plasma membrane"/>
    <property type="evidence" value="ECO:0007669"/>
    <property type="project" value="TreeGrafter"/>
</dbReference>
<organism evidence="11 12">
    <name type="scientific">Adineta steineri</name>
    <dbReference type="NCBI Taxonomy" id="433720"/>
    <lineage>
        <taxon>Eukaryota</taxon>
        <taxon>Metazoa</taxon>
        <taxon>Spiralia</taxon>
        <taxon>Gnathifera</taxon>
        <taxon>Rotifera</taxon>
        <taxon>Eurotatoria</taxon>
        <taxon>Bdelloidea</taxon>
        <taxon>Adinetida</taxon>
        <taxon>Adinetidae</taxon>
        <taxon>Adineta</taxon>
    </lineage>
</organism>
<dbReference type="PANTHER" id="PTHR24243">
    <property type="entry name" value="G-PROTEIN COUPLED RECEPTOR"/>
    <property type="match status" value="1"/>
</dbReference>
<evidence type="ECO:0000256" key="6">
    <source>
        <dbReference type="ARBA" id="ARBA00023170"/>
    </source>
</evidence>
<sequence length="321" mass="37509">MLDITRVSQILLSMDSYMIIILYIIGSIGAILNIITFRQKQIRTNPCATYFLSSSIIDFCIMNTSILLNIIITFDKLLYNQIYSTRTWCKFGNYILLLLPCLSSSYIAFATIDRYFASSLNPTLRKCSNLKVSRMIICIVLIIWVLFGIHIPIAYDYSPEENECTVETNSATTFIIIDGFFFSLFNGVIVPFLLSLFGLLIFLNIKISRRRVHSQPENNHHPISTVINRQNTHMITMLLVQVSLTILLNTPYIVIYLLSFYKKLPADELSVLLYIIFSYIARWFYYMNYCKTFYINTLASDLFRKSLYKQFTQFFRHHRII</sequence>
<dbReference type="Gene3D" id="1.20.1070.10">
    <property type="entry name" value="Rhodopsin 7-helix transmembrane proteins"/>
    <property type="match status" value="1"/>
</dbReference>
<evidence type="ECO:0000256" key="5">
    <source>
        <dbReference type="ARBA" id="ARBA00023136"/>
    </source>
</evidence>
<dbReference type="Proteomes" id="UP000663877">
    <property type="component" value="Unassembled WGS sequence"/>
</dbReference>
<name>A0A815C1Z9_9BILA</name>
<feature type="transmembrane region" description="Helical" evidence="8">
    <location>
        <begin position="238"/>
        <end position="257"/>
    </location>
</feature>
<feature type="transmembrane region" description="Helical" evidence="8">
    <location>
        <begin position="94"/>
        <end position="112"/>
    </location>
</feature>
<keyword evidence="7" id="KW-0807">Transducer</keyword>
<keyword evidence="3 8" id="KW-1133">Transmembrane helix</keyword>
<evidence type="ECO:0000313" key="11">
    <source>
        <dbReference type="EMBL" id="CAF1277748.1"/>
    </source>
</evidence>
<feature type="transmembrane region" description="Helical" evidence="8">
    <location>
        <begin position="132"/>
        <end position="155"/>
    </location>
</feature>
<evidence type="ECO:0000259" key="9">
    <source>
        <dbReference type="PROSITE" id="PS50262"/>
    </source>
</evidence>
<proteinExistence type="predicted"/>
<feature type="transmembrane region" description="Helical" evidence="8">
    <location>
        <begin position="175"/>
        <end position="203"/>
    </location>
</feature>
<feature type="domain" description="G-protein coupled receptors family 1 profile" evidence="9">
    <location>
        <begin position="29"/>
        <end position="296"/>
    </location>
</feature>
<evidence type="ECO:0000256" key="1">
    <source>
        <dbReference type="ARBA" id="ARBA00004141"/>
    </source>
</evidence>
<dbReference type="OrthoDB" id="10026260at2759"/>
<evidence type="ECO:0000256" key="3">
    <source>
        <dbReference type="ARBA" id="ARBA00022989"/>
    </source>
</evidence>
<protein>
    <recommendedName>
        <fullName evidence="9">G-protein coupled receptors family 1 profile domain-containing protein</fullName>
    </recommendedName>
</protein>
<comment type="caution">
    <text evidence="11">The sequence shown here is derived from an EMBL/GenBank/DDBJ whole genome shotgun (WGS) entry which is preliminary data.</text>
</comment>
<evidence type="ECO:0000256" key="4">
    <source>
        <dbReference type="ARBA" id="ARBA00023040"/>
    </source>
</evidence>
<accession>A0A815C1Z9</accession>